<reference evidence="1" key="1">
    <citation type="submission" date="2021-01" db="EMBL/GenBank/DDBJ databases">
        <authorList>
            <person name="Sun Q."/>
        </authorList>
    </citation>
    <scope>NUCLEOTIDE SEQUENCE</scope>
    <source>
        <strain evidence="1">YIM B02566</strain>
    </source>
</reference>
<keyword evidence="2" id="KW-1185">Reference proteome</keyword>
<gene>
    <name evidence="1" type="ORF">JHL16_33685</name>
</gene>
<name>A0ACC5RFK1_9HYPH</name>
<evidence type="ECO:0000313" key="1">
    <source>
        <dbReference type="EMBL" id="MBK1871368.1"/>
    </source>
</evidence>
<dbReference type="Proteomes" id="UP000616151">
    <property type="component" value="Unassembled WGS sequence"/>
</dbReference>
<comment type="caution">
    <text evidence="1">The sequence shown here is derived from an EMBL/GenBank/DDBJ whole genome shotgun (WGS) entry which is preliminary data.</text>
</comment>
<proteinExistence type="predicted"/>
<dbReference type="EMBL" id="JAENHL010000008">
    <property type="protein sequence ID" value="MBK1871368.1"/>
    <property type="molecule type" value="Genomic_DNA"/>
</dbReference>
<organism evidence="1 2">
    <name type="scientific">Taklimakanibacter albus</name>
    <dbReference type="NCBI Taxonomy" id="2800327"/>
    <lineage>
        <taxon>Bacteria</taxon>
        <taxon>Pseudomonadati</taxon>
        <taxon>Pseudomonadota</taxon>
        <taxon>Alphaproteobacteria</taxon>
        <taxon>Hyphomicrobiales</taxon>
        <taxon>Aestuariivirgaceae</taxon>
        <taxon>Taklimakanibacter</taxon>
    </lineage>
</organism>
<evidence type="ECO:0000313" key="2">
    <source>
        <dbReference type="Proteomes" id="UP000616151"/>
    </source>
</evidence>
<protein>
    <submittedName>
        <fullName evidence="1">Efflux RND transporter permease subunit</fullName>
    </submittedName>
</protein>
<accession>A0ACC5RFK1</accession>
<sequence length="1041" mass="110774">MSDREEAPGGLSAWFIRRPVATALMAIATLLLGIAAFPNLAVSPLPEVDFPTLQVSATLPGASPETMAAAVATPLETAFTGIAGITEMTSTSALGSTSINIQFVLERDIDVAAQEVQAAINSVAGRLPGDMPNLPTWRKINPTDSPVLILSVKSPSLPLTELSDIAETRLARRISLIDGVAQVTIAGQQKPAIRIQAEPDRLAGYGLTTADLRAAVQGANVNLAKGAVYGRDTVATLATNDQLFTPEAYSEIVVAWRNGAPVKVGDVARVVTGPEDAYVAAFPSGEPGLGLVIMRQPGANVVAIADAIRAALPRLTADLPPDIEVKVLNDRTRTIRSSLEEVELTLIVTFFLVIAVMGFFLRQVAATAIVAVVLAISVVASFAAMYVLGFSLNNLTLVALIIAIGFVVDDAIVVVENIHRHMEKGETAVTAALKGVREIGFTVVSITFSLIAAFIPMLFMSGIIGRLFREFSLTVTISLLISVVVSLTLAPMLCAKFMRAPKHGNTGHKRRGLADRLLDVYAGGLRFSLRHKGLMLAGFFATVAVTGAGYVMIPKGFFPLQDTAFIFGTTIAPEDISYTEMRKKHLAIADIVKADPAVQDFSMAIGRTGGSASLANGRLWVVLKDRSDRDVSAEGFIARLRPKLAAITGIAVQFRSAQDINVGVGGGAAQYNYVVSSYDQSELALWTERLTQAMTQSPTFRDVRHDMQLGARMQAITIDRAAAARFGLTVDAVDQALYDAFGQRQIGEYQTQVSQYNIVIEVDPAYFARVSSLDSIFLRSPQTGGMVPLSAVAKFEPQSAGPLTIIRSAQSPAANISFNLPADVALGDALTAIERLKAEIGMPASLTGRAQGTAQAFEQSLASQPWLVLAALIAVYIILGILYESFSTPLTILSTLPSAGLGALLLLWLWQLDFSVMALIGVILLIGIVKKNGILMVDFALAARRERGLDAETAIYEAALARFRPIIMTTIAAMLAAIPLMLAFGTGAELRQPLGVAVVGGLAVSQLLTLFSTPVVYVALDRLFAGRRPERVPALQRLMAS</sequence>